<dbReference type="SUPFAM" id="SSF51735">
    <property type="entry name" value="NAD(P)-binding Rossmann-fold domains"/>
    <property type="match status" value="1"/>
</dbReference>
<evidence type="ECO:0000259" key="8">
    <source>
        <dbReference type="Pfam" id="PF14748"/>
    </source>
</evidence>
<evidence type="ECO:0000256" key="2">
    <source>
        <dbReference type="ARBA" id="ARBA00022857"/>
    </source>
</evidence>
<evidence type="ECO:0000259" key="7">
    <source>
        <dbReference type="Pfam" id="PF03807"/>
    </source>
</evidence>
<reference evidence="9 10" key="1">
    <citation type="submission" date="2020-06" db="EMBL/GenBank/DDBJ databases">
        <authorList>
            <person name="Grouzdev D.S."/>
        </authorList>
    </citation>
    <scope>NUCLEOTIDE SEQUENCE [LARGE SCALE GENOMIC DNA]</scope>
    <source>
        <strain evidence="9 10">HO-A22</strain>
    </source>
</reference>
<feature type="domain" description="Pyrroline-5-carboxylate reductase dimerisation" evidence="8">
    <location>
        <begin position="168"/>
        <end position="273"/>
    </location>
</feature>
<dbReference type="SUPFAM" id="SSF48179">
    <property type="entry name" value="6-phosphogluconate dehydrogenase C-terminal domain-like"/>
    <property type="match status" value="1"/>
</dbReference>
<feature type="binding site" evidence="6">
    <location>
        <begin position="14"/>
        <end position="19"/>
    </location>
    <ligand>
        <name>NADP(+)</name>
        <dbReference type="ChEBI" id="CHEBI:58349"/>
    </ligand>
</feature>
<dbReference type="AlphaFoldDB" id="A0A7Y6UNF5"/>
<comment type="function">
    <text evidence="4">Catalyzes the reduction of 1-pyrroline-5-carboxylate (PCA) to L-proline.</text>
</comment>
<name>A0A7Y6UNF5_9HYPH</name>
<organism evidence="9 10">
    <name type="scientific">Ensifer oleiphilus</name>
    <dbReference type="NCBI Taxonomy" id="2742698"/>
    <lineage>
        <taxon>Bacteria</taxon>
        <taxon>Pseudomonadati</taxon>
        <taxon>Pseudomonadota</taxon>
        <taxon>Alphaproteobacteria</taxon>
        <taxon>Hyphomicrobiales</taxon>
        <taxon>Rhizobiaceae</taxon>
        <taxon>Sinorhizobium/Ensifer group</taxon>
        <taxon>Ensifer</taxon>
    </lineage>
</organism>
<comment type="pathway">
    <text evidence="4">Amino-acid biosynthesis; L-proline biosynthesis; L-proline from L-glutamate 5-semialdehyde: step 1/1.</text>
</comment>
<comment type="caution">
    <text evidence="9">The sequence shown here is derived from an EMBL/GenBank/DDBJ whole genome shotgun (WGS) entry which is preliminary data.</text>
</comment>
<dbReference type="Proteomes" id="UP000520198">
    <property type="component" value="Unassembled WGS sequence"/>
</dbReference>
<comment type="subcellular location">
    <subcellularLocation>
        <location evidence="4">Cytoplasm</location>
    </subcellularLocation>
</comment>
<dbReference type="RefSeq" id="WP_176353531.1">
    <property type="nucleotide sequence ID" value="NZ_JABWDU010000003.1"/>
</dbReference>
<sequence>MMSPASKRRSVLLIGCGNMGSAIALALQDKAANLDLTVIDPDEERTRQVLGSQNKIKVVNDWAGLGSAQFDVCILAVKPTSALETLVDAQQNLQASLVISIAAGVPLAKLQQGVTNRARVVRVMPNLAAIVRKAISVGYADGAISTEDRELAEFVFGAIGRFQWLKSENEIDLATAVTGSGPGYVFSFVQHLQHAAEQIGFSKETADFFARQIIIGAAGLLEEDLRSPLQLKHAVTSPHGTTAAGLAEFEQEQAMPRVIRQTVAAAAARAKELATEQS</sequence>
<evidence type="ECO:0000256" key="1">
    <source>
        <dbReference type="ARBA" id="ARBA00005525"/>
    </source>
</evidence>
<evidence type="ECO:0000256" key="5">
    <source>
        <dbReference type="NCBIfam" id="TIGR00112"/>
    </source>
</evidence>
<dbReference type="InterPro" id="IPR036291">
    <property type="entry name" value="NAD(P)-bd_dom_sf"/>
</dbReference>
<dbReference type="PANTHER" id="PTHR11645:SF0">
    <property type="entry name" value="PYRROLINE-5-CARBOXYLATE REDUCTASE 3"/>
    <property type="match status" value="1"/>
</dbReference>
<dbReference type="PANTHER" id="PTHR11645">
    <property type="entry name" value="PYRROLINE-5-CARBOXYLATE REDUCTASE"/>
    <property type="match status" value="1"/>
</dbReference>
<dbReference type="InterPro" id="IPR028939">
    <property type="entry name" value="P5C_Rdtase_cat_N"/>
</dbReference>
<keyword evidence="3 4" id="KW-0560">Oxidoreductase</keyword>
<dbReference type="InterPro" id="IPR000304">
    <property type="entry name" value="Pyrroline-COOH_reductase"/>
</dbReference>
<evidence type="ECO:0000256" key="6">
    <source>
        <dbReference type="PIRSR" id="PIRSR000193-1"/>
    </source>
</evidence>
<evidence type="ECO:0000256" key="4">
    <source>
        <dbReference type="HAMAP-Rule" id="MF_01925"/>
    </source>
</evidence>
<protein>
    <recommendedName>
        <fullName evidence="4 5">Pyrroline-5-carboxylate reductase</fullName>
        <shortName evidence="4">P5C reductase</shortName>
        <shortName evidence="4">P5CR</shortName>
        <ecNumber evidence="4 5">1.5.1.2</ecNumber>
    </recommendedName>
    <alternativeName>
        <fullName evidence="4">PCA reductase</fullName>
    </alternativeName>
</protein>
<dbReference type="HAMAP" id="MF_01925">
    <property type="entry name" value="P5C_reductase"/>
    <property type="match status" value="1"/>
</dbReference>
<keyword evidence="10" id="KW-1185">Reference proteome</keyword>
<comment type="catalytic activity">
    <reaction evidence="4">
        <text>L-proline + NADP(+) = (S)-1-pyrroline-5-carboxylate + NADPH + 2 H(+)</text>
        <dbReference type="Rhea" id="RHEA:14109"/>
        <dbReference type="ChEBI" id="CHEBI:15378"/>
        <dbReference type="ChEBI" id="CHEBI:17388"/>
        <dbReference type="ChEBI" id="CHEBI:57783"/>
        <dbReference type="ChEBI" id="CHEBI:58349"/>
        <dbReference type="ChEBI" id="CHEBI:60039"/>
        <dbReference type="EC" id="1.5.1.2"/>
    </reaction>
</comment>
<dbReference type="Gene3D" id="3.40.50.720">
    <property type="entry name" value="NAD(P)-binding Rossmann-like Domain"/>
    <property type="match status" value="1"/>
</dbReference>
<feature type="binding site" evidence="6">
    <location>
        <begin position="76"/>
        <end position="79"/>
    </location>
    <ligand>
        <name>NADP(+)</name>
        <dbReference type="ChEBI" id="CHEBI:58349"/>
    </ligand>
</feature>
<comment type="catalytic activity">
    <reaction evidence="4">
        <text>L-proline + NAD(+) = (S)-1-pyrroline-5-carboxylate + NADH + 2 H(+)</text>
        <dbReference type="Rhea" id="RHEA:14105"/>
        <dbReference type="ChEBI" id="CHEBI:15378"/>
        <dbReference type="ChEBI" id="CHEBI:17388"/>
        <dbReference type="ChEBI" id="CHEBI:57540"/>
        <dbReference type="ChEBI" id="CHEBI:57945"/>
        <dbReference type="ChEBI" id="CHEBI:60039"/>
        <dbReference type="EC" id="1.5.1.2"/>
    </reaction>
</comment>
<dbReference type="EMBL" id="JABWDU010000003">
    <property type="protein sequence ID" value="NVD39989.1"/>
    <property type="molecule type" value="Genomic_DNA"/>
</dbReference>
<dbReference type="InterPro" id="IPR029036">
    <property type="entry name" value="P5CR_dimer"/>
</dbReference>
<gene>
    <name evidence="4 9" type="primary">proC</name>
    <name evidence="9" type="ORF">HT585_14075</name>
</gene>
<keyword evidence="4" id="KW-0963">Cytoplasm</keyword>
<dbReference type="InterPro" id="IPR008927">
    <property type="entry name" value="6-PGluconate_DH-like_C_sf"/>
</dbReference>
<evidence type="ECO:0000313" key="9">
    <source>
        <dbReference type="EMBL" id="NVD39989.1"/>
    </source>
</evidence>
<comment type="similarity">
    <text evidence="1 4">Belongs to the pyrroline-5-carboxylate reductase family.</text>
</comment>
<dbReference type="Pfam" id="PF03807">
    <property type="entry name" value="F420_oxidored"/>
    <property type="match status" value="1"/>
</dbReference>
<keyword evidence="4" id="KW-0028">Amino-acid biosynthesis</keyword>
<evidence type="ECO:0000313" key="10">
    <source>
        <dbReference type="Proteomes" id="UP000520198"/>
    </source>
</evidence>
<dbReference type="GO" id="GO:0005737">
    <property type="term" value="C:cytoplasm"/>
    <property type="evidence" value="ECO:0007669"/>
    <property type="project" value="UniProtKB-SubCell"/>
</dbReference>
<dbReference type="EC" id="1.5.1.2" evidence="4 5"/>
<dbReference type="GO" id="GO:0004735">
    <property type="term" value="F:pyrroline-5-carboxylate reductase activity"/>
    <property type="evidence" value="ECO:0007669"/>
    <property type="project" value="UniProtKB-UniRule"/>
</dbReference>
<dbReference type="Gene3D" id="1.10.3730.10">
    <property type="entry name" value="ProC C-terminal domain-like"/>
    <property type="match status" value="1"/>
</dbReference>
<feature type="domain" description="Pyrroline-5-carboxylate reductase catalytic N-terminal" evidence="7">
    <location>
        <begin position="12"/>
        <end position="104"/>
    </location>
</feature>
<proteinExistence type="inferred from homology"/>
<dbReference type="FunFam" id="1.10.3730.10:FF:000001">
    <property type="entry name" value="Pyrroline-5-carboxylate reductase"/>
    <property type="match status" value="1"/>
</dbReference>
<accession>A0A7Y6UNF5</accession>
<keyword evidence="4" id="KW-0641">Proline biosynthesis</keyword>
<dbReference type="Pfam" id="PF14748">
    <property type="entry name" value="P5CR_dimer"/>
    <property type="match status" value="1"/>
</dbReference>
<dbReference type="PIRSF" id="PIRSF000193">
    <property type="entry name" value="Pyrrol-5-carb_rd"/>
    <property type="match status" value="1"/>
</dbReference>
<dbReference type="UniPathway" id="UPA00098">
    <property type="reaction ID" value="UER00361"/>
</dbReference>
<evidence type="ECO:0000256" key="3">
    <source>
        <dbReference type="ARBA" id="ARBA00023002"/>
    </source>
</evidence>
<dbReference type="NCBIfam" id="TIGR00112">
    <property type="entry name" value="proC"/>
    <property type="match status" value="1"/>
</dbReference>
<dbReference type="GO" id="GO:0055129">
    <property type="term" value="P:L-proline biosynthetic process"/>
    <property type="evidence" value="ECO:0007669"/>
    <property type="project" value="UniProtKB-UniRule"/>
</dbReference>
<keyword evidence="2 4" id="KW-0521">NADP</keyword>